<dbReference type="PANTHER" id="PTHR34504">
    <property type="entry name" value="ANTITOXIN HICB"/>
    <property type="match status" value="1"/>
</dbReference>
<dbReference type="SUPFAM" id="SSF143100">
    <property type="entry name" value="TTHA1013/TTHA0281-like"/>
    <property type="match status" value="1"/>
</dbReference>
<feature type="domain" description="HicB-like antitoxin of toxin-antitoxin system" evidence="1">
    <location>
        <begin position="13"/>
        <end position="66"/>
    </location>
</feature>
<gene>
    <name evidence="2" type="ORF">AUJ59_00340</name>
</gene>
<dbReference type="STRING" id="1805034.AUJ59_00340"/>
<evidence type="ECO:0000259" key="1">
    <source>
        <dbReference type="Pfam" id="PF15919"/>
    </source>
</evidence>
<dbReference type="Gene3D" id="3.30.160.250">
    <property type="match status" value="1"/>
</dbReference>
<organism evidence="2 3">
    <name type="scientific">Candidatus Beckwithbacteria bacterium CG1_02_47_37</name>
    <dbReference type="NCBI Taxonomy" id="1805034"/>
    <lineage>
        <taxon>Bacteria</taxon>
        <taxon>Candidatus Beckwithiibacteriota</taxon>
    </lineage>
</organism>
<comment type="caution">
    <text evidence="2">The sequence shown here is derived from an EMBL/GenBank/DDBJ whole genome shotgun (WGS) entry which is preliminary data.</text>
</comment>
<reference evidence="2 3" key="1">
    <citation type="journal article" date="2016" name="Environ. Microbiol.">
        <title>Genomic resolution of a cold subsurface aquifer community provides metabolic insights for novel microbes adapted to high CO concentrations.</title>
        <authorList>
            <person name="Probst A.J."/>
            <person name="Castelle C.J."/>
            <person name="Singh A."/>
            <person name="Brown C.T."/>
            <person name="Anantharaman K."/>
            <person name="Sharon I."/>
            <person name="Hug L.A."/>
            <person name="Burstein D."/>
            <person name="Emerson J.B."/>
            <person name="Thomas B.C."/>
            <person name="Banfield J.F."/>
        </authorList>
    </citation>
    <scope>NUCLEOTIDE SEQUENCE [LARGE SCALE GENOMIC DNA]</scope>
    <source>
        <strain evidence="2">CG1_02_47_37</strain>
    </source>
</reference>
<dbReference type="InterPro" id="IPR051404">
    <property type="entry name" value="TA_system_antitoxin"/>
</dbReference>
<dbReference type="InterPro" id="IPR035069">
    <property type="entry name" value="TTHA1013/TTHA0281-like"/>
</dbReference>
<dbReference type="AlphaFoldDB" id="A0A1J4RVC2"/>
<protein>
    <recommendedName>
        <fullName evidence="1">HicB-like antitoxin of toxin-antitoxin system domain-containing protein</fullName>
    </recommendedName>
</protein>
<accession>A0A1J4RVC2</accession>
<dbReference type="InterPro" id="IPR031807">
    <property type="entry name" value="HicB-like"/>
</dbReference>
<evidence type="ECO:0000313" key="2">
    <source>
        <dbReference type="EMBL" id="OIN89957.1"/>
    </source>
</evidence>
<dbReference type="Proteomes" id="UP000183144">
    <property type="component" value="Unassembled WGS sequence"/>
</dbReference>
<sequence>MRKTKRNIKILQYNAVFEQEEDGGYSVWVPALPGCASQGNNFDEAIANIKEAVGLYLEDRPETAKDEDETAVKQFLVPISISYA</sequence>
<proteinExistence type="predicted"/>
<evidence type="ECO:0000313" key="3">
    <source>
        <dbReference type="Proteomes" id="UP000183144"/>
    </source>
</evidence>
<dbReference type="PANTHER" id="PTHR34504:SF2">
    <property type="entry name" value="UPF0150 PROTEIN SSL0259"/>
    <property type="match status" value="1"/>
</dbReference>
<name>A0A1J4RVC2_9BACT</name>
<dbReference type="EMBL" id="MNUI01000007">
    <property type="protein sequence ID" value="OIN89957.1"/>
    <property type="molecule type" value="Genomic_DNA"/>
</dbReference>
<dbReference type="Pfam" id="PF15919">
    <property type="entry name" value="HicB_lk_antitox"/>
    <property type="match status" value="1"/>
</dbReference>